<evidence type="ECO:0000256" key="1">
    <source>
        <dbReference type="SAM" id="MobiDB-lite"/>
    </source>
</evidence>
<feature type="compositionally biased region" description="Basic and acidic residues" evidence="1">
    <location>
        <begin position="12"/>
        <end position="25"/>
    </location>
</feature>
<protein>
    <submittedName>
        <fullName evidence="2">Uncharacterized protein</fullName>
    </submittedName>
</protein>
<evidence type="ECO:0000313" key="2">
    <source>
        <dbReference type="EMBL" id="VEL24372.1"/>
    </source>
</evidence>
<proteinExistence type="predicted"/>
<feature type="region of interest" description="Disordered" evidence="1">
    <location>
        <begin position="63"/>
        <end position="93"/>
    </location>
</feature>
<dbReference type="GO" id="GO:0010564">
    <property type="term" value="P:regulation of cell cycle process"/>
    <property type="evidence" value="ECO:0007669"/>
    <property type="project" value="TreeGrafter"/>
</dbReference>
<evidence type="ECO:0000313" key="3">
    <source>
        <dbReference type="Proteomes" id="UP000784294"/>
    </source>
</evidence>
<dbReference type="PANTHER" id="PTHR21574:SF0">
    <property type="entry name" value="CENTROSOMAL PROTEIN OF 120 KDA"/>
    <property type="match status" value="1"/>
</dbReference>
<feature type="region of interest" description="Disordered" evidence="1">
    <location>
        <begin position="1"/>
        <end position="25"/>
    </location>
</feature>
<gene>
    <name evidence="2" type="ORF">PXEA_LOCUS17812</name>
</gene>
<name>A0A3S5AN92_9PLAT</name>
<dbReference type="Proteomes" id="UP000784294">
    <property type="component" value="Unassembled WGS sequence"/>
</dbReference>
<feature type="compositionally biased region" description="Low complexity" evidence="1">
    <location>
        <begin position="1"/>
        <end position="11"/>
    </location>
</feature>
<feature type="compositionally biased region" description="Polar residues" evidence="1">
    <location>
        <begin position="68"/>
        <end position="79"/>
    </location>
</feature>
<keyword evidence="3" id="KW-1185">Reference proteome</keyword>
<dbReference type="PANTHER" id="PTHR21574">
    <property type="entry name" value="CENTROSOMAL PROTEIN OF 120 KDA"/>
    <property type="match status" value="1"/>
</dbReference>
<accession>A0A3S5AN92</accession>
<reference evidence="2" key="1">
    <citation type="submission" date="2018-11" db="EMBL/GenBank/DDBJ databases">
        <authorList>
            <consortium name="Pathogen Informatics"/>
        </authorList>
    </citation>
    <scope>NUCLEOTIDE SEQUENCE</scope>
</reference>
<dbReference type="OrthoDB" id="6266894at2759"/>
<sequence length="179" mass="20293">MRALQELAAQRRSAEAEARRGLEQREAELSRLRSQLDNLTGQDESRLVAQVELAKIRKELESLRTEHPTASQELRSASESSRDHQTRLVPPNGLTADQETWLTRLIEERDSLLRTGVYDLEDAVIADLDSEIRRLLSRDTDAEATLRPESNALRDVKRTDMPDKILLGGKKCQLLSSHV</sequence>
<dbReference type="InterPro" id="IPR039893">
    <property type="entry name" value="CEP120-like"/>
</dbReference>
<organism evidence="2 3">
    <name type="scientific">Protopolystoma xenopodis</name>
    <dbReference type="NCBI Taxonomy" id="117903"/>
    <lineage>
        <taxon>Eukaryota</taxon>
        <taxon>Metazoa</taxon>
        <taxon>Spiralia</taxon>
        <taxon>Lophotrochozoa</taxon>
        <taxon>Platyhelminthes</taxon>
        <taxon>Monogenea</taxon>
        <taxon>Polyopisthocotylea</taxon>
        <taxon>Polystomatidea</taxon>
        <taxon>Polystomatidae</taxon>
        <taxon>Protopolystoma</taxon>
    </lineage>
</organism>
<dbReference type="AlphaFoldDB" id="A0A3S5AN92"/>
<dbReference type="EMBL" id="CAAALY010067439">
    <property type="protein sequence ID" value="VEL24372.1"/>
    <property type="molecule type" value="Genomic_DNA"/>
</dbReference>
<dbReference type="GO" id="GO:0005815">
    <property type="term" value="C:microtubule organizing center"/>
    <property type="evidence" value="ECO:0007669"/>
    <property type="project" value="TreeGrafter"/>
</dbReference>
<comment type="caution">
    <text evidence="2">The sequence shown here is derived from an EMBL/GenBank/DDBJ whole genome shotgun (WGS) entry which is preliminary data.</text>
</comment>